<comment type="caution">
    <text evidence="1">The sequence shown here is derived from an EMBL/GenBank/DDBJ whole genome shotgun (WGS) entry which is preliminary data.</text>
</comment>
<accession>A0A0F9UVV1</accession>
<organism evidence="1">
    <name type="scientific">marine sediment metagenome</name>
    <dbReference type="NCBI Taxonomy" id="412755"/>
    <lineage>
        <taxon>unclassified sequences</taxon>
        <taxon>metagenomes</taxon>
        <taxon>ecological metagenomes</taxon>
    </lineage>
</organism>
<gene>
    <name evidence="1" type="ORF">LCGC14_0173530</name>
</gene>
<sequence>MAGRRQIAALRLINSIRQHELDAIGAELAGLRAQQSALTDQSAALTQRAIDEQAGSTLETQPYLPGYLSSVDRQQRGLAAEGDALNGQIGTLEDALFEQFRALKTTQTVLSKAQSGAKADADRAEQAALDDASRALFALQRRSL</sequence>
<reference evidence="1" key="1">
    <citation type="journal article" date="2015" name="Nature">
        <title>Complex archaea that bridge the gap between prokaryotes and eukaryotes.</title>
        <authorList>
            <person name="Spang A."/>
            <person name="Saw J.H."/>
            <person name="Jorgensen S.L."/>
            <person name="Zaremba-Niedzwiedzka K."/>
            <person name="Martijn J."/>
            <person name="Lind A.E."/>
            <person name="van Eijk R."/>
            <person name="Schleper C."/>
            <person name="Guy L."/>
            <person name="Ettema T.J."/>
        </authorList>
    </citation>
    <scope>NUCLEOTIDE SEQUENCE</scope>
</reference>
<evidence type="ECO:0008006" key="2">
    <source>
        <dbReference type="Google" id="ProtNLM"/>
    </source>
</evidence>
<dbReference type="EMBL" id="LAZR01000068">
    <property type="protein sequence ID" value="KKN95854.1"/>
    <property type="molecule type" value="Genomic_DNA"/>
</dbReference>
<name>A0A0F9UVV1_9ZZZZ</name>
<protein>
    <recommendedName>
        <fullName evidence="2">Flagellar FliJ protein</fullName>
    </recommendedName>
</protein>
<dbReference type="AlphaFoldDB" id="A0A0F9UVV1"/>
<proteinExistence type="predicted"/>
<evidence type="ECO:0000313" key="1">
    <source>
        <dbReference type="EMBL" id="KKN95854.1"/>
    </source>
</evidence>